<feature type="domain" description="PPM-type phosphatase" evidence="1">
    <location>
        <begin position="190"/>
        <end position="305"/>
    </location>
</feature>
<evidence type="ECO:0000259" key="2">
    <source>
        <dbReference type="Pfam" id="PF13581"/>
    </source>
</evidence>
<comment type="caution">
    <text evidence="3">The sequence shown here is derived from an EMBL/GenBank/DDBJ whole genome shotgun (WGS) entry which is preliminary data.</text>
</comment>
<gene>
    <name evidence="3" type="ORF">EDC61_1236</name>
</gene>
<dbReference type="RefSeq" id="WP_126460780.1">
    <property type="nucleotide sequence ID" value="NZ_AP018721.1"/>
</dbReference>
<dbReference type="SUPFAM" id="SSF81606">
    <property type="entry name" value="PP2C-like"/>
    <property type="match status" value="1"/>
</dbReference>
<keyword evidence="4" id="KW-1185">Reference proteome</keyword>
<dbReference type="InterPro" id="IPR036890">
    <property type="entry name" value="HATPase_C_sf"/>
</dbReference>
<dbReference type="InterPro" id="IPR036457">
    <property type="entry name" value="PPM-type-like_dom_sf"/>
</dbReference>
<dbReference type="Proteomes" id="UP000295135">
    <property type="component" value="Unassembled WGS sequence"/>
</dbReference>
<accession>A0A4R3JT52</accession>
<name>A0A4R3JT52_9PROT</name>
<dbReference type="Pfam" id="PF13581">
    <property type="entry name" value="HATPase_c_2"/>
    <property type="match status" value="1"/>
</dbReference>
<dbReference type="SUPFAM" id="SSF55874">
    <property type="entry name" value="ATPase domain of HSP90 chaperone/DNA topoisomerase II/histidine kinase"/>
    <property type="match status" value="1"/>
</dbReference>
<dbReference type="AlphaFoldDB" id="A0A4R3JT52"/>
<dbReference type="InterPro" id="IPR003594">
    <property type="entry name" value="HATPase_dom"/>
</dbReference>
<feature type="domain" description="Histidine kinase/HSP90-like ATPase" evidence="2">
    <location>
        <begin position="28"/>
        <end position="124"/>
    </location>
</feature>
<dbReference type="PANTHER" id="PTHR35801:SF1">
    <property type="entry name" value="PHOSPHOSERINE PHOSPHATASE RSBX"/>
    <property type="match status" value="1"/>
</dbReference>
<protein>
    <submittedName>
        <fullName evidence="3">Anti-sigma regulatory factor (Ser/Thr protein kinase)</fullName>
    </submittedName>
</protein>
<dbReference type="EMBL" id="SLZY01000023">
    <property type="protein sequence ID" value="TCS68791.1"/>
    <property type="molecule type" value="Genomic_DNA"/>
</dbReference>
<evidence type="ECO:0000259" key="1">
    <source>
        <dbReference type="Pfam" id="PF07228"/>
    </source>
</evidence>
<sequence>MSLPIDSAKTCRLYYNNAVQNEAAGILVRSKLFAIGQRLGFSDLKRQNMALVAAEMVSNQLKYAGGRGMIQVWEQPGPILDILALDYGPGIADLKLAQQDGYSSTNTLGKGLGSIQRLADEVHIFTQAASTERQGKVWTGTAVLARFGKGNGGTAGGRTNTGLFARALVDERFNGDRLYLQPTGSGLRWLHLDGLGHGQSAQSATANLANCLVEHDQPEAVLRTLHERLRESRGAVAILADLDLQSRQLALHGIGDMQAYVIEGDSMQRLSFGPGVLGKEYKQPLPQVIDLAAKATVITASDGIRRSWEEAMFPGLFHLHPQLIAYVLGNIMGRISDDQSLCVVRVP</sequence>
<evidence type="ECO:0000313" key="4">
    <source>
        <dbReference type="Proteomes" id="UP000295135"/>
    </source>
</evidence>
<organism evidence="3 4">
    <name type="scientific">Sulfuritortus calidifontis</name>
    <dbReference type="NCBI Taxonomy" id="1914471"/>
    <lineage>
        <taxon>Bacteria</taxon>
        <taxon>Pseudomonadati</taxon>
        <taxon>Pseudomonadota</taxon>
        <taxon>Betaproteobacteria</taxon>
        <taxon>Nitrosomonadales</taxon>
        <taxon>Thiobacillaceae</taxon>
        <taxon>Sulfuritortus</taxon>
    </lineage>
</organism>
<dbReference type="Gene3D" id="3.60.40.10">
    <property type="entry name" value="PPM-type phosphatase domain"/>
    <property type="match status" value="1"/>
</dbReference>
<proteinExistence type="predicted"/>
<dbReference type="PANTHER" id="PTHR35801">
    <property type="entry name" value="PHOSPHOSERINE PHOSPHATASE RSBX"/>
    <property type="match status" value="1"/>
</dbReference>
<reference evidence="3 4" key="1">
    <citation type="submission" date="2019-03" db="EMBL/GenBank/DDBJ databases">
        <title>Genomic Encyclopedia of Type Strains, Phase IV (KMG-IV): sequencing the most valuable type-strain genomes for metagenomic binning, comparative biology and taxonomic classification.</title>
        <authorList>
            <person name="Goeker M."/>
        </authorList>
    </citation>
    <scope>NUCLEOTIDE SEQUENCE [LARGE SCALE GENOMIC DNA]</scope>
    <source>
        <strain evidence="3 4">DSM 103923</strain>
    </source>
</reference>
<dbReference type="Gene3D" id="3.30.565.10">
    <property type="entry name" value="Histidine kinase-like ATPase, C-terminal domain"/>
    <property type="match status" value="1"/>
</dbReference>
<dbReference type="InterPro" id="IPR001932">
    <property type="entry name" value="PPM-type_phosphatase-like_dom"/>
</dbReference>
<evidence type="ECO:0000313" key="3">
    <source>
        <dbReference type="EMBL" id="TCS68791.1"/>
    </source>
</evidence>
<dbReference type="OrthoDB" id="479131at2"/>
<dbReference type="InterPro" id="IPR039248">
    <property type="entry name" value="Ptase_RsbX"/>
</dbReference>
<dbReference type="Pfam" id="PF07228">
    <property type="entry name" value="SpoIIE"/>
    <property type="match status" value="1"/>
</dbReference>